<gene>
    <name evidence="7" type="ORF">TCMB3V08_LOCUS11887</name>
</gene>
<dbReference type="InterPro" id="IPR001841">
    <property type="entry name" value="Znf_RING"/>
</dbReference>
<evidence type="ECO:0000256" key="2">
    <source>
        <dbReference type="ARBA" id="ARBA00022771"/>
    </source>
</evidence>
<name>A0A7R9PE12_TIMCA</name>
<keyword evidence="1" id="KW-0479">Metal-binding</keyword>
<dbReference type="EMBL" id="OE191266">
    <property type="protein sequence ID" value="CAD7579353.1"/>
    <property type="molecule type" value="Genomic_DNA"/>
</dbReference>
<dbReference type="SMART" id="SM00184">
    <property type="entry name" value="RING"/>
    <property type="match status" value="1"/>
</dbReference>
<accession>A0A7R9PE12</accession>
<dbReference type="PROSITE" id="PS00518">
    <property type="entry name" value="ZF_RING_1"/>
    <property type="match status" value="1"/>
</dbReference>
<evidence type="ECO:0000256" key="4">
    <source>
        <dbReference type="PROSITE-ProRule" id="PRU00175"/>
    </source>
</evidence>
<dbReference type="Pfam" id="PF13920">
    <property type="entry name" value="zf-C3HC4_3"/>
    <property type="match status" value="1"/>
</dbReference>
<evidence type="ECO:0000256" key="5">
    <source>
        <dbReference type="SAM" id="MobiDB-lite"/>
    </source>
</evidence>
<keyword evidence="2 4" id="KW-0863">Zinc-finger</keyword>
<feature type="compositionally biased region" description="Basic and acidic residues" evidence="5">
    <location>
        <begin position="177"/>
        <end position="186"/>
    </location>
</feature>
<evidence type="ECO:0000256" key="1">
    <source>
        <dbReference type="ARBA" id="ARBA00022723"/>
    </source>
</evidence>
<dbReference type="GO" id="GO:0008270">
    <property type="term" value="F:zinc ion binding"/>
    <property type="evidence" value="ECO:0007669"/>
    <property type="project" value="UniProtKB-KW"/>
</dbReference>
<sequence length="265" mass="30627">MLMVLPLLPPDKILEGLAEVKMMARENRLAEEFARLFRYIKNYWINKVTPEALSVFGQAMRTNNSVESFYHKMNSRIGGPHPSVYRFLGKLKDINLAEEREYRQILGNVQVARRRKRVYIIQEERIRNTQRELIQGEKTVREFLYSLKCTVSSLEGRLRTNDPLFEHHPQSPAEPAHLQRNEHEDQQDNQPITPPEDLETQAEPPSHPSCVVCLDEQPTRAVVPCGHCVCGNCANTLWNEEREDGVAVRCPVCRGNADMFMELFL</sequence>
<keyword evidence="3" id="KW-0862">Zinc</keyword>
<evidence type="ECO:0000313" key="7">
    <source>
        <dbReference type="EMBL" id="CAD7579353.1"/>
    </source>
</evidence>
<organism evidence="7">
    <name type="scientific">Timema californicum</name>
    <name type="common">California timema</name>
    <name type="synonym">Walking stick</name>
    <dbReference type="NCBI Taxonomy" id="61474"/>
    <lineage>
        <taxon>Eukaryota</taxon>
        <taxon>Metazoa</taxon>
        <taxon>Ecdysozoa</taxon>
        <taxon>Arthropoda</taxon>
        <taxon>Hexapoda</taxon>
        <taxon>Insecta</taxon>
        <taxon>Pterygota</taxon>
        <taxon>Neoptera</taxon>
        <taxon>Polyneoptera</taxon>
        <taxon>Phasmatodea</taxon>
        <taxon>Timematodea</taxon>
        <taxon>Timematoidea</taxon>
        <taxon>Timematidae</taxon>
        <taxon>Timema</taxon>
    </lineage>
</organism>
<dbReference type="SUPFAM" id="SSF57850">
    <property type="entry name" value="RING/U-box"/>
    <property type="match status" value="1"/>
</dbReference>
<dbReference type="AlphaFoldDB" id="A0A7R9PE12"/>
<feature type="region of interest" description="Disordered" evidence="5">
    <location>
        <begin position="161"/>
        <end position="204"/>
    </location>
</feature>
<evidence type="ECO:0000256" key="3">
    <source>
        <dbReference type="ARBA" id="ARBA00022833"/>
    </source>
</evidence>
<feature type="domain" description="RING-type" evidence="6">
    <location>
        <begin position="210"/>
        <end position="254"/>
    </location>
</feature>
<reference evidence="7" key="1">
    <citation type="submission" date="2020-11" db="EMBL/GenBank/DDBJ databases">
        <authorList>
            <person name="Tran Van P."/>
        </authorList>
    </citation>
    <scope>NUCLEOTIDE SEQUENCE</scope>
</reference>
<dbReference type="InterPro" id="IPR013083">
    <property type="entry name" value="Znf_RING/FYVE/PHD"/>
</dbReference>
<protein>
    <submittedName>
        <fullName evidence="7">(California timema) hypothetical protein</fullName>
    </submittedName>
</protein>
<dbReference type="PROSITE" id="PS50089">
    <property type="entry name" value="ZF_RING_2"/>
    <property type="match status" value="1"/>
</dbReference>
<dbReference type="Gene3D" id="3.30.40.10">
    <property type="entry name" value="Zinc/RING finger domain, C3HC4 (zinc finger)"/>
    <property type="match status" value="1"/>
</dbReference>
<dbReference type="InterPro" id="IPR017907">
    <property type="entry name" value="Znf_RING_CS"/>
</dbReference>
<evidence type="ECO:0000259" key="6">
    <source>
        <dbReference type="PROSITE" id="PS50089"/>
    </source>
</evidence>
<proteinExistence type="predicted"/>